<dbReference type="EMBL" id="BKCP01009070">
    <property type="protein sequence ID" value="GER50129.1"/>
    <property type="molecule type" value="Genomic_DNA"/>
</dbReference>
<accession>A0A5A7QYD1</accession>
<name>A0A5A7QYD1_STRAF</name>
<comment type="caution">
    <text evidence="2">The sequence shown here is derived from an EMBL/GenBank/DDBJ whole genome shotgun (WGS) entry which is preliminary data.</text>
</comment>
<protein>
    <submittedName>
        <fullName evidence="2">3-isopropylmalate dehydratase large subunit</fullName>
    </submittedName>
</protein>
<evidence type="ECO:0000313" key="2">
    <source>
        <dbReference type="EMBL" id="GER50129.1"/>
    </source>
</evidence>
<dbReference type="Proteomes" id="UP000325081">
    <property type="component" value="Unassembled WGS sequence"/>
</dbReference>
<evidence type="ECO:0000313" key="3">
    <source>
        <dbReference type="Proteomes" id="UP000325081"/>
    </source>
</evidence>
<sequence>MPFASAGELSPTRSLSLRPPMKSTTLSFSPFDGSPSHGSFKIFDPISANRSRADPIHLRRAAARLVQLGVEDEQGLPREGRARSCGRLFKSAASFRVTVTPSTTVPKTSPQLQPLVFEMLDRIKPLVVAALGRAKQTTAARKQRRRSSRHATLEKLPRCSILCYRCLTDRVPTAFGRSQRPTTSATHKPEGTGTQSCAHFYLTLHSHRHHHETLIRHFSSHLLRPQVALVPPPLLVYAQLQFSSPLLYLSLYPPTGSLLSPESH</sequence>
<feature type="region of interest" description="Disordered" evidence="1">
    <location>
        <begin position="1"/>
        <end position="21"/>
    </location>
</feature>
<evidence type="ECO:0000256" key="1">
    <source>
        <dbReference type="SAM" id="MobiDB-lite"/>
    </source>
</evidence>
<keyword evidence="3" id="KW-1185">Reference proteome</keyword>
<gene>
    <name evidence="2" type="ORF">STAS_27417</name>
</gene>
<organism evidence="2 3">
    <name type="scientific">Striga asiatica</name>
    <name type="common">Asiatic witchweed</name>
    <name type="synonym">Buchnera asiatica</name>
    <dbReference type="NCBI Taxonomy" id="4170"/>
    <lineage>
        <taxon>Eukaryota</taxon>
        <taxon>Viridiplantae</taxon>
        <taxon>Streptophyta</taxon>
        <taxon>Embryophyta</taxon>
        <taxon>Tracheophyta</taxon>
        <taxon>Spermatophyta</taxon>
        <taxon>Magnoliopsida</taxon>
        <taxon>eudicotyledons</taxon>
        <taxon>Gunneridae</taxon>
        <taxon>Pentapetalae</taxon>
        <taxon>asterids</taxon>
        <taxon>lamiids</taxon>
        <taxon>Lamiales</taxon>
        <taxon>Orobanchaceae</taxon>
        <taxon>Buchnereae</taxon>
        <taxon>Striga</taxon>
    </lineage>
</organism>
<proteinExistence type="predicted"/>
<reference evidence="3" key="1">
    <citation type="journal article" date="2019" name="Curr. Biol.">
        <title>Genome Sequence of Striga asiatica Provides Insight into the Evolution of Plant Parasitism.</title>
        <authorList>
            <person name="Yoshida S."/>
            <person name="Kim S."/>
            <person name="Wafula E.K."/>
            <person name="Tanskanen J."/>
            <person name="Kim Y.M."/>
            <person name="Honaas L."/>
            <person name="Yang Z."/>
            <person name="Spallek T."/>
            <person name="Conn C.E."/>
            <person name="Ichihashi Y."/>
            <person name="Cheong K."/>
            <person name="Cui S."/>
            <person name="Der J.P."/>
            <person name="Gundlach H."/>
            <person name="Jiao Y."/>
            <person name="Hori C."/>
            <person name="Ishida J.K."/>
            <person name="Kasahara H."/>
            <person name="Kiba T."/>
            <person name="Kim M.S."/>
            <person name="Koo N."/>
            <person name="Laohavisit A."/>
            <person name="Lee Y.H."/>
            <person name="Lumba S."/>
            <person name="McCourt P."/>
            <person name="Mortimer J.C."/>
            <person name="Mutuku J.M."/>
            <person name="Nomura T."/>
            <person name="Sasaki-Sekimoto Y."/>
            <person name="Seto Y."/>
            <person name="Wang Y."/>
            <person name="Wakatake T."/>
            <person name="Sakakibara H."/>
            <person name="Demura T."/>
            <person name="Yamaguchi S."/>
            <person name="Yoneyama K."/>
            <person name="Manabe R.I."/>
            <person name="Nelson D.C."/>
            <person name="Schulman A.H."/>
            <person name="Timko M.P."/>
            <person name="dePamphilis C.W."/>
            <person name="Choi D."/>
            <person name="Shirasu K."/>
        </authorList>
    </citation>
    <scope>NUCLEOTIDE SEQUENCE [LARGE SCALE GENOMIC DNA]</scope>
    <source>
        <strain evidence="3">cv. UVA1</strain>
    </source>
</reference>
<dbReference type="AlphaFoldDB" id="A0A5A7QYD1"/>